<keyword evidence="3" id="KW-1185">Reference proteome</keyword>
<feature type="compositionally biased region" description="Polar residues" evidence="1">
    <location>
        <begin position="19"/>
        <end position="33"/>
    </location>
</feature>
<organism evidence="2 3">
    <name type="scientific">Portunus trituberculatus</name>
    <name type="common">Swimming crab</name>
    <name type="synonym">Neptunus trituberculatus</name>
    <dbReference type="NCBI Taxonomy" id="210409"/>
    <lineage>
        <taxon>Eukaryota</taxon>
        <taxon>Metazoa</taxon>
        <taxon>Ecdysozoa</taxon>
        <taxon>Arthropoda</taxon>
        <taxon>Crustacea</taxon>
        <taxon>Multicrustacea</taxon>
        <taxon>Malacostraca</taxon>
        <taxon>Eumalacostraca</taxon>
        <taxon>Eucarida</taxon>
        <taxon>Decapoda</taxon>
        <taxon>Pleocyemata</taxon>
        <taxon>Brachyura</taxon>
        <taxon>Eubrachyura</taxon>
        <taxon>Portunoidea</taxon>
        <taxon>Portunidae</taxon>
        <taxon>Portuninae</taxon>
        <taxon>Portunus</taxon>
    </lineage>
</organism>
<gene>
    <name evidence="2" type="ORF">E2C01_030108</name>
</gene>
<evidence type="ECO:0000256" key="1">
    <source>
        <dbReference type="SAM" id="MobiDB-lite"/>
    </source>
</evidence>
<dbReference type="EMBL" id="VSRR010003566">
    <property type="protein sequence ID" value="MPC36641.1"/>
    <property type="molecule type" value="Genomic_DNA"/>
</dbReference>
<dbReference type="AlphaFoldDB" id="A0A5B7EQ28"/>
<feature type="region of interest" description="Disordered" evidence="1">
    <location>
        <begin position="1"/>
        <end position="70"/>
    </location>
</feature>
<comment type="caution">
    <text evidence="2">The sequence shown here is derived from an EMBL/GenBank/DDBJ whole genome shotgun (WGS) entry which is preliminary data.</text>
</comment>
<accession>A0A5B7EQ28</accession>
<evidence type="ECO:0000313" key="2">
    <source>
        <dbReference type="EMBL" id="MPC36641.1"/>
    </source>
</evidence>
<reference evidence="2 3" key="1">
    <citation type="submission" date="2019-05" db="EMBL/GenBank/DDBJ databases">
        <title>Another draft genome of Portunus trituberculatus and its Hox gene families provides insights of decapod evolution.</title>
        <authorList>
            <person name="Jeong J.-H."/>
            <person name="Song I."/>
            <person name="Kim S."/>
            <person name="Choi T."/>
            <person name="Kim D."/>
            <person name="Ryu S."/>
            <person name="Kim W."/>
        </authorList>
    </citation>
    <scope>NUCLEOTIDE SEQUENCE [LARGE SCALE GENOMIC DNA]</scope>
    <source>
        <tissue evidence="2">Muscle</tissue>
    </source>
</reference>
<name>A0A5B7EQ28_PORTR</name>
<sequence length="103" mass="11561">MITPTPRQEVRRKSGEMMDQNTPQTIGVINKTGNDVEGKQADRQRSKQASEQAERQRCKQAGSSLSHKGEWHLLYPEDSQYLGRVYDALAAPKKSALLAPPRL</sequence>
<dbReference type="Proteomes" id="UP000324222">
    <property type="component" value="Unassembled WGS sequence"/>
</dbReference>
<feature type="compositionally biased region" description="Basic and acidic residues" evidence="1">
    <location>
        <begin position="34"/>
        <end position="45"/>
    </location>
</feature>
<evidence type="ECO:0000313" key="3">
    <source>
        <dbReference type="Proteomes" id="UP000324222"/>
    </source>
</evidence>
<proteinExistence type="predicted"/>
<protein>
    <submittedName>
        <fullName evidence="2">Uncharacterized protein</fullName>
    </submittedName>
</protein>